<dbReference type="EMBL" id="JAEEGA010000002">
    <property type="protein sequence ID" value="MBP1040315.1"/>
    <property type="molecule type" value="Genomic_DNA"/>
</dbReference>
<evidence type="ECO:0000313" key="2">
    <source>
        <dbReference type="Proteomes" id="UP000674938"/>
    </source>
</evidence>
<gene>
    <name evidence="1" type="ORF">I6N95_04735</name>
</gene>
<evidence type="ECO:0000313" key="1">
    <source>
        <dbReference type="EMBL" id="MBP1040315.1"/>
    </source>
</evidence>
<dbReference type="Proteomes" id="UP000674938">
    <property type="component" value="Unassembled WGS sequence"/>
</dbReference>
<dbReference type="AlphaFoldDB" id="A0A940P911"/>
<protein>
    <submittedName>
        <fullName evidence="1">Uncharacterized protein</fullName>
    </submittedName>
</protein>
<reference evidence="1" key="1">
    <citation type="submission" date="2020-12" db="EMBL/GenBank/DDBJ databases">
        <title>Vagococcus allomyrinae sp. nov. and Enterococcus lavae sp. nov., isolated from the larvae of Allomyrina dichotoma.</title>
        <authorList>
            <person name="Lee S.D."/>
        </authorList>
    </citation>
    <scope>NUCLEOTIDE SEQUENCE</scope>
    <source>
        <strain evidence="1">BWB3-3</strain>
    </source>
</reference>
<name>A0A940P911_9ENTE</name>
<dbReference type="RefSeq" id="WP_209525207.1">
    <property type="nucleotide sequence ID" value="NZ_JAEEGA010000002.1"/>
</dbReference>
<organism evidence="1 2">
    <name type="scientific">Vagococcus allomyrinae</name>
    <dbReference type="NCBI Taxonomy" id="2794353"/>
    <lineage>
        <taxon>Bacteria</taxon>
        <taxon>Bacillati</taxon>
        <taxon>Bacillota</taxon>
        <taxon>Bacilli</taxon>
        <taxon>Lactobacillales</taxon>
        <taxon>Enterococcaceae</taxon>
        <taxon>Vagococcus</taxon>
    </lineage>
</organism>
<keyword evidence="2" id="KW-1185">Reference proteome</keyword>
<sequence>MACENTPVPEGMQYRDLPACNIARGYIHGNLQNGEANVNAHELTLGGIEAHNYTPDYSFGWSAEVYPDSLDFAEEEGTIGYLCPYNPHKTS</sequence>
<proteinExistence type="predicted"/>
<accession>A0A940P911</accession>
<comment type="caution">
    <text evidence="1">The sequence shown here is derived from an EMBL/GenBank/DDBJ whole genome shotgun (WGS) entry which is preliminary data.</text>
</comment>